<dbReference type="Proteomes" id="UP000002247">
    <property type="component" value="Chromosome"/>
</dbReference>
<keyword evidence="3" id="KW-1185">Reference proteome</keyword>
<evidence type="ECO:0000256" key="1">
    <source>
        <dbReference type="SAM" id="MobiDB-lite"/>
    </source>
</evidence>
<evidence type="ECO:0000313" key="3">
    <source>
        <dbReference type="Proteomes" id="UP000002247"/>
    </source>
</evidence>
<sequence length="115" mass="12479">MTARTQVDVDHINAAEAKIASAIQAVKAAVDQLNAQTRDFCGAAGSNEKNGNLQQQSQADQENKNKQYADTNEVAEKDQESARSAARQYAESEGANAAVLRDVRFEGRGHLARFE</sequence>
<dbReference type="STRING" id="640132.Srot_2077"/>
<protein>
    <submittedName>
        <fullName evidence="2">Uncharacterized protein</fullName>
    </submittedName>
</protein>
<feature type="region of interest" description="Disordered" evidence="1">
    <location>
        <begin position="41"/>
        <end position="93"/>
    </location>
</feature>
<dbReference type="EMBL" id="CP001958">
    <property type="protein sequence ID" value="ADG98532.1"/>
    <property type="molecule type" value="Genomic_DNA"/>
</dbReference>
<gene>
    <name evidence="2" type="ordered locus">Srot_2077</name>
</gene>
<reference evidence="2 3" key="1">
    <citation type="journal article" date="2010" name="Stand. Genomic Sci.">
        <title>Complete genome sequence of Segniliparus rotundus type strain (CDC 1076).</title>
        <authorList>
            <person name="Sikorski J."/>
            <person name="Lapidus A."/>
            <person name="Copeland A."/>
            <person name="Misra M."/>
            <person name="Glavina Del Rio T."/>
            <person name="Nolan M."/>
            <person name="Lucas S."/>
            <person name="Chen F."/>
            <person name="Tice H."/>
            <person name="Cheng J.F."/>
            <person name="Jando M."/>
            <person name="Schneider S."/>
            <person name="Bruce D."/>
            <person name="Goodwin L."/>
            <person name="Pitluck S."/>
            <person name="Liolios K."/>
            <person name="Mikhailova N."/>
            <person name="Pati A."/>
            <person name="Ivanova N."/>
            <person name="Mavromatis K."/>
            <person name="Chen A."/>
            <person name="Palaniappan K."/>
            <person name="Chertkov O."/>
            <person name="Land M."/>
            <person name="Hauser L."/>
            <person name="Chang Y.J."/>
            <person name="Jeffries C.D."/>
            <person name="Brettin T."/>
            <person name="Detter J.C."/>
            <person name="Han C."/>
            <person name="Rohde M."/>
            <person name="Goker M."/>
            <person name="Bristow J."/>
            <person name="Eisen J.A."/>
            <person name="Markowitz V."/>
            <person name="Hugenholtz P."/>
            <person name="Kyrpides N.C."/>
            <person name="Klenk H.P."/>
        </authorList>
    </citation>
    <scope>NUCLEOTIDE SEQUENCE [LARGE SCALE GENOMIC DNA]</scope>
    <source>
        <strain evidence="3">ATCC BAA-972 / CDC 1076 / CIP 108378 / DSM 44985 / JCM 13578</strain>
    </source>
</reference>
<accession>D6Z9A2</accession>
<dbReference type="AlphaFoldDB" id="D6Z9A2"/>
<proteinExistence type="predicted"/>
<organism evidence="2 3">
    <name type="scientific">Segniliparus rotundus (strain ATCC BAA-972 / CDC 1076 / CIP 108378 / DSM 44985 / JCM 13578)</name>
    <dbReference type="NCBI Taxonomy" id="640132"/>
    <lineage>
        <taxon>Bacteria</taxon>
        <taxon>Bacillati</taxon>
        <taxon>Actinomycetota</taxon>
        <taxon>Actinomycetes</taxon>
        <taxon>Mycobacteriales</taxon>
        <taxon>Segniliparaceae</taxon>
        <taxon>Segniliparus</taxon>
    </lineage>
</organism>
<name>D6Z9A2_SEGRD</name>
<dbReference type="KEGG" id="srt:Srot_2077"/>
<dbReference type="RefSeq" id="WP_013138984.1">
    <property type="nucleotide sequence ID" value="NC_014168.1"/>
</dbReference>
<feature type="compositionally biased region" description="Polar residues" evidence="1">
    <location>
        <begin position="47"/>
        <end position="60"/>
    </location>
</feature>
<evidence type="ECO:0000313" key="2">
    <source>
        <dbReference type="EMBL" id="ADG98532.1"/>
    </source>
</evidence>
<dbReference type="HOGENOM" id="CLU_2131794_0_0_11"/>